<dbReference type="PANTHER" id="PTHR12378:SF7">
    <property type="entry name" value="DESUMOYLATING ISOPEPTIDASE 1"/>
    <property type="match status" value="1"/>
</dbReference>
<dbReference type="GO" id="GO:0008233">
    <property type="term" value="F:peptidase activity"/>
    <property type="evidence" value="ECO:0007669"/>
    <property type="project" value="UniProtKB-KW"/>
</dbReference>
<dbReference type="InterPro" id="IPR008580">
    <property type="entry name" value="PPPDE_dom"/>
</dbReference>
<evidence type="ECO:0000313" key="6">
    <source>
        <dbReference type="Proteomes" id="UP001295684"/>
    </source>
</evidence>
<protein>
    <recommendedName>
        <fullName evidence="4">PPPDE domain-containing protein</fullName>
    </recommendedName>
</protein>
<evidence type="ECO:0000256" key="2">
    <source>
        <dbReference type="ARBA" id="ARBA00022670"/>
    </source>
</evidence>
<accession>A0AAD1XLW5</accession>
<dbReference type="AlphaFoldDB" id="A0AAD1XLW5"/>
<dbReference type="EMBL" id="CAMPGE010016622">
    <property type="protein sequence ID" value="CAI2375166.1"/>
    <property type="molecule type" value="Genomic_DNA"/>
</dbReference>
<name>A0AAD1XLW5_EUPCR</name>
<dbReference type="InterPro" id="IPR042266">
    <property type="entry name" value="PPPDE_sf"/>
</dbReference>
<evidence type="ECO:0000259" key="4">
    <source>
        <dbReference type="PROSITE" id="PS51858"/>
    </source>
</evidence>
<dbReference type="GO" id="GO:0070646">
    <property type="term" value="P:protein modification by small protein removal"/>
    <property type="evidence" value="ECO:0007669"/>
    <property type="project" value="TreeGrafter"/>
</dbReference>
<reference evidence="5" key="1">
    <citation type="submission" date="2023-07" db="EMBL/GenBank/DDBJ databases">
        <authorList>
            <consortium name="AG Swart"/>
            <person name="Singh M."/>
            <person name="Singh A."/>
            <person name="Seah K."/>
            <person name="Emmerich C."/>
        </authorList>
    </citation>
    <scope>NUCLEOTIDE SEQUENCE</scope>
    <source>
        <strain evidence="5">DP1</strain>
    </source>
</reference>
<dbReference type="Proteomes" id="UP001295684">
    <property type="component" value="Unassembled WGS sequence"/>
</dbReference>
<keyword evidence="2" id="KW-0645">Protease</keyword>
<evidence type="ECO:0000256" key="1">
    <source>
        <dbReference type="ARBA" id="ARBA00008140"/>
    </source>
</evidence>
<dbReference type="Gene3D" id="3.90.1720.30">
    <property type="entry name" value="PPPDE domains"/>
    <property type="match status" value="1"/>
</dbReference>
<comment type="caution">
    <text evidence="5">The sequence shown here is derived from an EMBL/GenBank/DDBJ whole genome shotgun (WGS) entry which is preliminary data.</text>
</comment>
<dbReference type="PANTHER" id="PTHR12378">
    <property type="entry name" value="DESUMOYLATING ISOPEPTIDASE"/>
    <property type="match status" value="1"/>
</dbReference>
<evidence type="ECO:0000256" key="3">
    <source>
        <dbReference type="ARBA" id="ARBA00022801"/>
    </source>
</evidence>
<dbReference type="PROSITE" id="PS51858">
    <property type="entry name" value="PPPDE"/>
    <property type="match status" value="1"/>
</dbReference>
<dbReference type="Gene3D" id="3.40.30.10">
    <property type="entry name" value="Glutaredoxin"/>
    <property type="match status" value="1"/>
</dbReference>
<organism evidence="5 6">
    <name type="scientific">Euplotes crassus</name>
    <dbReference type="NCBI Taxonomy" id="5936"/>
    <lineage>
        <taxon>Eukaryota</taxon>
        <taxon>Sar</taxon>
        <taxon>Alveolata</taxon>
        <taxon>Ciliophora</taxon>
        <taxon>Intramacronucleata</taxon>
        <taxon>Spirotrichea</taxon>
        <taxon>Hypotrichia</taxon>
        <taxon>Euplotida</taxon>
        <taxon>Euplotidae</taxon>
        <taxon>Moneuplotes</taxon>
    </lineage>
</organism>
<dbReference type="Pfam" id="PF05903">
    <property type="entry name" value="Peptidase_C97"/>
    <property type="match status" value="1"/>
</dbReference>
<dbReference type="GO" id="GO:0006508">
    <property type="term" value="P:proteolysis"/>
    <property type="evidence" value="ECO:0007669"/>
    <property type="project" value="UniProtKB-KW"/>
</dbReference>
<sequence>MAKKYSTKLFGKHYEAIYHLAIEVYGVEYCSGSGTEGRSQGSLCYTTIDKSVDYGQTDIDQKTFHEFINGMCRKYSKGGYDIVTNNCNHYCNELLQFLTGKSVSEEILIQVEEILKNPACVSIAPLIKDKLDGFVKGEFDIFQYISTTNGEIDVNPNILALFNNIAITQETAVAKLEGPANMLTISDYKTLEQFIQEMPRCVIYFWSPDADECKEADEEISCFAKKHTSKEVNNVIFASINAKEFEFPEKFVKLKETSACSYPKIFLFNKGKLIKKLDTFNVAHLEKNLDTLK</sequence>
<gene>
    <name evidence="5" type="ORF">ECRASSUSDP1_LOCUS16526</name>
</gene>
<feature type="domain" description="PPPDE" evidence="4">
    <location>
        <begin position="1"/>
        <end position="132"/>
    </location>
</feature>
<dbReference type="SMART" id="SM01179">
    <property type="entry name" value="DUF862"/>
    <property type="match status" value="1"/>
</dbReference>
<evidence type="ECO:0000313" key="5">
    <source>
        <dbReference type="EMBL" id="CAI2375166.1"/>
    </source>
</evidence>
<keyword evidence="6" id="KW-1185">Reference proteome</keyword>
<dbReference type="InterPro" id="IPR036249">
    <property type="entry name" value="Thioredoxin-like_sf"/>
</dbReference>
<keyword evidence="3" id="KW-0378">Hydrolase</keyword>
<dbReference type="SUPFAM" id="SSF52833">
    <property type="entry name" value="Thioredoxin-like"/>
    <property type="match status" value="1"/>
</dbReference>
<proteinExistence type="inferred from homology"/>
<comment type="similarity">
    <text evidence="1">Belongs to the DeSI family.</text>
</comment>